<dbReference type="EMBL" id="MU827800">
    <property type="protein sequence ID" value="KAJ7327755.1"/>
    <property type="molecule type" value="Genomic_DNA"/>
</dbReference>
<name>A0A9W9Y9T7_9CNID</name>
<organism evidence="2 3">
    <name type="scientific">Desmophyllum pertusum</name>
    <dbReference type="NCBI Taxonomy" id="174260"/>
    <lineage>
        <taxon>Eukaryota</taxon>
        <taxon>Metazoa</taxon>
        <taxon>Cnidaria</taxon>
        <taxon>Anthozoa</taxon>
        <taxon>Hexacorallia</taxon>
        <taxon>Scleractinia</taxon>
        <taxon>Caryophylliina</taxon>
        <taxon>Caryophylliidae</taxon>
        <taxon>Desmophyllum</taxon>
    </lineage>
</organism>
<proteinExistence type="predicted"/>
<feature type="compositionally biased region" description="Acidic residues" evidence="1">
    <location>
        <begin position="76"/>
        <end position="91"/>
    </location>
</feature>
<evidence type="ECO:0000313" key="3">
    <source>
        <dbReference type="Proteomes" id="UP001163046"/>
    </source>
</evidence>
<dbReference type="OrthoDB" id="10576066at2759"/>
<keyword evidence="3" id="KW-1185">Reference proteome</keyword>
<protein>
    <submittedName>
        <fullName evidence="2">Uncharacterized protein</fullName>
    </submittedName>
</protein>
<gene>
    <name evidence="2" type="ORF">OS493_026634</name>
</gene>
<feature type="region of interest" description="Disordered" evidence="1">
    <location>
        <begin position="73"/>
        <end position="94"/>
    </location>
</feature>
<evidence type="ECO:0000313" key="2">
    <source>
        <dbReference type="EMBL" id="KAJ7327755.1"/>
    </source>
</evidence>
<feature type="compositionally biased region" description="Basic and acidic residues" evidence="1">
    <location>
        <begin position="32"/>
        <end position="50"/>
    </location>
</feature>
<dbReference type="Proteomes" id="UP001163046">
    <property type="component" value="Unassembled WGS sequence"/>
</dbReference>
<dbReference type="AlphaFoldDB" id="A0A9W9Y9T7"/>
<accession>A0A9W9Y9T7</accession>
<reference evidence="2" key="1">
    <citation type="submission" date="2023-01" db="EMBL/GenBank/DDBJ databases">
        <title>Genome assembly of the deep-sea coral Lophelia pertusa.</title>
        <authorList>
            <person name="Herrera S."/>
            <person name="Cordes E."/>
        </authorList>
    </citation>
    <scope>NUCLEOTIDE SEQUENCE</scope>
    <source>
        <strain evidence="2">USNM1676648</strain>
        <tissue evidence="2">Polyp</tissue>
    </source>
</reference>
<sequence length="122" mass="13835">MKRRCETEPAAYRNNSPDGLPPRRVSSVDVASVHEKLESLRNEQQQDNKRPMKRRTTVATMCPIFKATNLKRAESFDEAENDDEETVDDNSNDVNGEALLIGIDEESLTELVELTQKIETTL</sequence>
<feature type="region of interest" description="Disordered" evidence="1">
    <location>
        <begin position="1"/>
        <end position="57"/>
    </location>
</feature>
<evidence type="ECO:0000256" key="1">
    <source>
        <dbReference type="SAM" id="MobiDB-lite"/>
    </source>
</evidence>
<comment type="caution">
    <text evidence="2">The sequence shown here is derived from an EMBL/GenBank/DDBJ whole genome shotgun (WGS) entry which is preliminary data.</text>
</comment>